<name>A0ABV7VYD4_9GAMM</name>
<proteinExistence type="predicted"/>
<dbReference type="RefSeq" id="WP_376867496.1">
    <property type="nucleotide sequence ID" value="NZ_JBHRYB010000013.1"/>
</dbReference>
<evidence type="ECO:0000259" key="1">
    <source>
        <dbReference type="Pfam" id="PF13682"/>
    </source>
</evidence>
<gene>
    <name evidence="2" type="ORF">ACFOMG_13130</name>
</gene>
<feature type="domain" description="Chemoreceptor zinc-binding" evidence="1">
    <location>
        <begin position="1"/>
        <end position="69"/>
    </location>
</feature>
<dbReference type="Gene3D" id="1.20.120.30">
    <property type="entry name" value="Aspartate receptor, ligand-binding domain"/>
    <property type="match status" value="1"/>
</dbReference>
<reference evidence="3" key="1">
    <citation type="journal article" date="2019" name="Int. J. Syst. Evol. Microbiol.">
        <title>The Global Catalogue of Microorganisms (GCM) 10K type strain sequencing project: providing services to taxonomists for standard genome sequencing and annotation.</title>
        <authorList>
            <consortium name="The Broad Institute Genomics Platform"/>
            <consortium name="The Broad Institute Genome Sequencing Center for Infectious Disease"/>
            <person name="Wu L."/>
            <person name="Ma J."/>
        </authorList>
    </citation>
    <scope>NUCLEOTIDE SEQUENCE [LARGE SCALE GENOMIC DNA]</scope>
    <source>
        <strain evidence="3">KCTC 42424</strain>
    </source>
</reference>
<accession>A0ABV7VYD4</accession>
<dbReference type="InterPro" id="IPR025991">
    <property type="entry name" value="Chemoreceptor_zinc-bind_dom"/>
</dbReference>
<evidence type="ECO:0000313" key="2">
    <source>
        <dbReference type="EMBL" id="MFC3681043.1"/>
    </source>
</evidence>
<dbReference type="EMBL" id="JBHRYB010000013">
    <property type="protein sequence ID" value="MFC3681043.1"/>
    <property type="molecule type" value="Genomic_DNA"/>
</dbReference>
<sequence>MIYVQNGYQAMEKGHDSDAWQAVALNHQQCRFGQWYDHGIGRQLFSHLPTYPRIDPVHQELHREMHEILDLVEAQDWRKNIRVHGKVQQGFHNLEQHSTELISLVDQLTDEKLRFETGSSDEETEIDLF</sequence>
<keyword evidence="3" id="KW-1185">Reference proteome</keyword>
<comment type="caution">
    <text evidence="2">The sequence shown here is derived from an EMBL/GenBank/DDBJ whole genome shotgun (WGS) entry which is preliminary data.</text>
</comment>
<dbReference type="Proteomes" id="UP001595722">
    <property type="component" value="Unassembled WGS sequence"/>
</dbReference>
<evidence type="ECO:0000313" key="3">
    <source>
        <dbReference type="Proteomes" id="UP001595722"/>
    </source>
</evidence>
<dbReference type="Pfam" id="PF13682">
    <property type="entry name" value="CZB"/>
    <property type="match status" value="1"/>
</dbReference>
<organism evidence="2 3">
    <name type="scientific">Bacterioplanoides pacificum</name>
    <dbReference type="NCBI Taxonomy" id="1171596"/>
    <lineage>
        <taxon>Bacteria</taxon>
        <taxon>Pseudomonadati</taxon>
        <taxon>Pseudomonadota</taxon>
        <taxon>Gammaproteobacteria</taxon>
        <taxon>Oceanospirillales</taxon>
        <taxon>Oceanospirillaceae</taxon>
        <taxon>Bacterioplanoides</taxon>
    </lineage>
</organism>
<protein>
    <submittedName>
        <fullName evidence="2">CZB domain-containing protein</fullName>
    </submittedName>
</protein>